<dbReference type="Pfam" id="PF00392">
    <property type="entry name" value="GntR"/>
    <property type="match status" value="1"/>
</dbReference>
<evidence type="ECO:0000313" key="5">
    <source>
        <dbReference type="EMBL" id="APT60397.1"/>
    </source>
</evidence>
<dbReference type="PRINTS" id="PR00035">
    <property type="entry name" value="HTHGNTR"/>
</dbReference>
<dbReference type="InterPro" id="IPR036388">
    <property type="entry name" value="WH-like_DNA-bd_sf"/>
</dbReference>
<keyword evidence="2" id="KW-0238">DNA-binding</keyword>
<dbReference type="EMBL" id="CP015586">
    <property type="protein sequence ID" value="APT60397.1"/>
    <property type="molecule type" value="Genomic_DNA"/>
</dbReference>
<sequence length="251" mass="27259">MSEHNVKEKAAPVIRHAALTRTLVEGIASGRYPVGSLLPTEFELCDLYGASRHTVRIAINELVELGLVSRRKRAGTRVEARTAPGNYRQSLTSLDDLVQFGTSHRRVVRDTGRQVMDPALAHALGCPEGSSWWRISSLRLDGIPGAPPVGWTDVYVDGAYTGIPDLARASPDSLIATLIEQHHGRHVAEIRQDITAAAMPGHLSEVLQAEAGSPALRIVRRYLDHAGEAFEVSDTVHPAGRFTASSRLLRG</sequence>
<keyword evidence="5" id="KW-0614">Plasmid</keyword>
<proteinExistence type="predicted"/>
<dbReference type="InterPro" id="IPR011663">
    <property type="entry name" value="UTRA"/>
</dbReference>
<name>A0A1L7ANN5_9PROT</name>
<feature type="domain" description="HTH gntR-type" evidence="4">
    <location>
        <begin position="13"/>
        <end position="81"/>
    </location>
</feature>
<dbReference type="Gene3D" id="3.40.1410.10">
    <property type="entry name" value="Chorismate lyase-like"/>
    <property type="match status" value="1"/>
</dbReference>
<evidence type="ECO:0000256" key="3">
    <source>
        <dbReference type="ARBA" id="ARBA00023163"/>
    </source>
</evidence>
<dbReference type="SUPFAM" id="SSF64288">
    <property type="entry name" value="Chorismate lyase-like"/>
    <property type="match status" value="1"/>
</dbReference>
<accession>A0A1L7ANN5</accession>
<protein>
    <submittedName>
        <fullName evidence="5">GntR family transcriptional regulator</fullName>
    </submittedName>
</protein>
<dbReference type="InterPro" id="IPR036390">
    <property type="entry name" value="WH_DNA-bd_sf"/>
</dbReference>
<evidence type="ECO:0000256" key="1">
    <source>
        <dbReference type="ARBA" id="ARBA00023015"/>
    </source>
</evidence>
<dbReference type="CDD" id="cd07377">
    <property type="entry name" value="WHTH_GntR"/>
    <property type="match status" value="1"/>
</dbReference>
<dbReference type="Proteomes" id="UP000185494">
    <property type="component" value="Chromosome 2"/>
</dbReference>
<dbReference type="InterPro" id="IPR000524">
    <property type="entry name" value="Tscrpt_reg_HTH_GntR"/>
</dbReference>
<dbReference type="SUPFAM" id="SSF46785">
    <property type="entry name" value="Winged helix' DNA-binding domain"/>
    <property type="match status" value="1"/>
</dbReference>
<dbReference type="PANTHER" id="PTHR44846">
    <property type="entry name" value="MANNOSYL-D-GLYCERATE TRANSPORT/METABOLISM SYSTEM REPRESSOR MNGR-RELATED"/>
    <property type="match status" value="1"/>
</dbReference>
<dbReference type="Gene3D" id="1.10.10.10">
    <property type="entry name" value="Winged helix-like DNA-binding domain superfamily/Winged helix DNA-binding domain"/>
    <property type="match status" value="1"/>
</dbReference>
<dbReference type="KEGG" id="rgi:RGI145_23935"/>
<evidence type="ECO:0000256" key="2">
    <source>
        <dbReference type="ARBA" id="ARBA00023125"/>
    </source>
</evidence>
<evidence type="ECO:0000313" key="6">
    <source>
        <dbReference type="Proteomes" id="UP000185494"/>
    </source>
</evidence>
<dbReference type="PROSITE" id="PS50949">
    <property type="entry name" value="HTH_GNTR"/>
    <property type="match status" value="1"/>
</dbReference>
<dbReference type="SMART" id="SM00866">
    <property type="entry name" value="UTRA"/>
    <property type="match status" value="1"/>
</dbReference>
<gene>
    <name evidence="5" type="ORF">RGI145_23935</name>
</gene>
<reference evidence="5 6" key="1">
    <citation type="submission" date="2016-05" db="EMBL/GenBank/DDBJ databases">
        <title>Complete Genome and Methylome Analysis of Psychrotrophic Bacterial Isolates from Antarctic Lake Untersee.</title>
        <authorList>
            <person name="Fomenkov A."/>
            <person name="Akimov V.N."/>
            <person name="Vasilyeva L.V."/>
            <person name="Andersen D."/>
            <person name="Vincze T."/>
            <person name="Roberts R.J."/>
        </authorList>
    </citation>
    <scope>NUCLEOTIDE SEQUENCE [LARGE SCALE GENOMIC DNA]</scope>
    <source>
        <strain evidence="5 6">U14-5</strain>
        <plasmid evidence="6">Plasmid 2</plasmid>
    </source>
</reference>
<evidence type="ECO:0000259" key="4">
    <source>
        <dbReference type="PROSITE" id="PS50949"/>
    </source>
</evidence>
<dbReference type="Pfam" id="PF07702">
    <property type="entry name" value="UTRA"/>
    <property type="match status" value="1"/>
</dbReference>
<dbReference type="SMART" id="SM00345">
    <property type="entry name" value="HTH_GNTR"/>
    <property type="match status" value="1"/>
</dbReference>
<geneLocation type="plasmid" evidence="5 6">
    <name>2</name>
</geneLocation>
<dbReference type="AlphaFoldDB" id="A0A1L7ANN5"/>
<keyword evidence="3" id="KW-0804">Transcription</keyword>
<keyword evidence="1" id="KW-0805">Transcription regulation</keyword>
<dbReference type="InterPro" id="IPR050679">
    <property type="entry name" value="Bact_HTH_transcr_reg"/>
</dbReference>
<dbReference type="GO" id="GO:0003700">
    <property type="term" value="F:DNA-binding transcription factor activity"/>
    <property type="evidence" value="ECO:0007669"/>
    <property type="project" value="InterPro"/>
</dbReference>
<dbReference type="GO" id="GO:0045892">
    <property type="term" value="P:negative regulation of DNA-templated transcription"/>
    <property type="evidence" value="ECO:0007669"/>
    <property type="project" value="TreeGrafter"/>
</dbReference>
<dbReference type="InterPro" id="IPR028978">
    <property type="entry name" value="Chorismate_lyase_/UTRA_dom_sf"/>
</dbReference>
<organism evidence="5 6">
    <name type="scientific">Roseomonas gilardii</name>
    <dbReference type="NCBI Taxonomy" id="257708"/>
    <lineage>
        <taxon>Bacteria</taxon>
        <taxon>Pseudomonadati</taxon>
        <taxon>Pseudomonadota</taxon>
        <taxon>Alphaproteobacteria</taxon>
        <taxon>Acetobacterales</taxon>
        <taxon>Roseomonadaceae</taxon>
        <taxon>Roseomonas</taxon>
    </lineage>
</organism>
<dbReference type="PANTHER" id="PTHR44846:SF1">
    <property type="entry name" value="MANNOSYL-D-GLYCERATE TRANSPORT_METABOLISM SYSTEM REPRESSOR MNGR-RELATED"/>
    <property type="match status" value="1"/>
</dbReference>
<dbReference type="GO" id="GO:0003677">
    <property type="term" value="F:DNA binding"/>
    <property type="evidence" value="ECO:0007669"/>
    <property type="project" value="UniProtKB-KW"/>
</dbReference>